<evidence type="ECO:0000313" key="2">
    <source>
        <dbReference type="EMBL" id="MXO98552.1"/>
    </source>
</evidence>
<dbReference type="PANTHER" id="PTHR32309:SF13">
    <property type="entry name" value="FERRIC ENTEROBACTIN TRANSPORT PROTEIN FEPE"/>
    <property type="match status" value="1"/>
</dbReference>
<dbReference type="GO" id="GO:0005886">
    <property type="term" value="C:plasma membrane"/>
    <property type="evidence" value="ECO:0007669"/>
    <property type="project" value="TreeGrafter"/>
</dbReference>
<comment type="caution">
    <text evidence="2">The sequence shown here is derived from an EMBL/GenBank/DDBJ whole genome shotgun (WGS) entry which is preliminary data.</text>
</comment>
<evidence type="ECO:0000313" key="3">
    <source>
        <dbReference type="Proteomes" id="UP000469430"/>
    </source>
</evidence>
<organism evidence="2 3">
    <name type="scientific">Croceibacterium xixiisoli</name>
    <dbReference type="NCBI Taxonomy" id="1476466"/>
    <lineage>
        <taxon>Bacteria</taxon>
        <taxon>Pseudomonadati</taxon>
        <taxon>Pseudomonadota</taxon>
        <taxon>Alphaproteobacteria</taxon>
        <taxon>Sphingomonadales</taxon>
        <taxon>Erythrobacteraceae</taxon>
        <taxon>Croceibacterium</taxon>
    </lineage>
</organism>
<keyword evidence="1" id="KW-1133">Transmembrane helix</keyword>
<reference evidence="2 3" key="1">
    <citation type="submission" date="2019-12" db="EMBL/GenBank/DDBJ databases">
        <title>Genomic-based taxomic classification of the family Erythrobacteraceae.</title>
        <authorList>
            <person name="Xu L."/>
        </authorList>
    </citation>
    <scope>NUCLEOTIDE SEQUENCE [LARGE SCALE GENOMIC DNA]</scope>
    <source>
        <strain evidence="2 3">S36</strain>
    </source>
</reference>
<sequence>MSVVIRAGNRASDWIANPRHRWLIYGLLAVALAVLCIVPRPYVARAKVVPQDSGTIGLSSISSAAGGQAQGLTALLGGVKTPVDFYLAVGRGTDVTDAVIDQLKLVGPQGYPSLEKARLALAKRVDIHSLTGGIVEVEVRTHDPAFAKSVTQAYVRAISARLTALGEDRVQRKQAVVQRRFKEAADRVVTAEAALGAFRRRNRLAEPEAELGSALSLRAGLEAQLQARLVELSTLEQFQGPENPQLVAVRSEVAELRAQIARSTRPDAGMSGGPNVAGLTEVSGEYLNLFRDYRFAQALYEVYARSSEEVAVETLAAETATDVQVIEAPRVDDDRKFNVPAVALLALVLALAAFTEIYAPATGIRLFRERAAS</sequence>
<dbReference type="InterPro" id="IPR050445">
    <property type="entry name" value="Bact_polysacc_biosynth/exp"/>
</dbReference>
<keyword evidence="3" id="KW-1185">Reference proteome</keyword>
<dbReference type="OrthoDB" id="7551971at2"/>
<dbReference type="Proteomes" id="UP000469430">
    <property type="component" value="Unassembled WGS sequence"/>
</dbReference>
<feature type="transmembrane region" description="Helical" evidence="1">
    <location>
        <begin position="339"/>
        <end position="359"/>
    </location>
</feature>
<keyword evidence="1" id="KW-0472">Membrane</keyword>
<evidence type="ECO:0000256" key="1">
    <source>
        <dbReference type="SAM" id="Phobius"/>
    </source>
</evidence>
<dbReference type="GO" id="GO:0004713">
    <property type="term" value="F:protein tyrosine kinase activity"/>
    <property type="evidence" value="ECO:0007669"/>
    <property type="project" value="TreeGrafter"/>
</dbReference>
<proteinExistence type="predicted"/>
<keyword evidence="1" id="KW-0812">Transmembrane</keyword>
<dbReference type="PANTHER" id="PTHR32309">
    <property type="entry name" value="TYROSINE-PROTEIN KINASE"/>
    <property type="match status" value="1"/>
</dbReference>
<dbReference type="RefSeq" id="WP_161390181.1">
    <property type="nucleotide sequence ID" value="NZ_JBHSCP010000001.1"/>
</dbReference>
<gene>
    <name evidence="2" type="ORF">GRI97_06075</name>
</gene>
<accession>A0A6I4TRM6</accession>
<name>A0A6I4TRM6_9SPHN</name>
<dbReference type="AlphaFoldDB" id="A0A6I4TRM6"/>
<protein>
    <submittedName>
        <fullName evidence="2">Capsule biosynthesis protein</fullName>
    </submittedName>
</protein>
<dbReference type="EMBL" id="WTYJ01000001">
    <property type="protein sequence ID" value="MXO98552.1"/>
    <property type="molecule type" value="Genomic_DNA"/>
</dbReference>